<dbReference type="InterPro" id="IPR036864">
    <property type="entry name" value="Zn2-C6_fun-type_DNA-bd_sf"/>
</dbReference>
<dbReference type="PROSITE" id="PS00463">
    <property type="entry name" value="ZN2_CY6_FUNGAL_1"/>
    <property type="match status" value="1"/>
</dbReference>
<dbReference type="InterPro" id="IPR001138">
    <property type="entry name" value="Zn2Cys6_DnaBD"/>
</dbReference>
<accession>A0A9P4SCW0</accession>
<name>A0A9P4SCW0_9PEZI</name>
<feature type="transmembrane region" description="Helical" evidence="2">
    <location>
        <begin position="157"/>
        <end position="176"/>
    </location>
</feature>
<dbReference type="SUPFAM" id="SSF57701">
    <property type="entry name" value="Zn2/Cys6 DNA-binding domain"/>
    <property type="match status" value="1"/>
</dbReference>
<dbReference type="SMART" id="SM00066">
    <property type="entry name" value="GAL4"/>
    <property type="match status" value="1"/>
</dbReference>
<dbReference type="PANTHER" id="PTHR47784">
    <property type="entry name" value="STEROL UPTAKE CONTROL PROTEIN 2"/>
    <property type="match status" value="1"/>
</dbReference>
<proteinExistence type="predicted"/>
<protein>
    <recommendedName>
        <fullName evidence="3">Zn(2)-C6 fungal-type domain-containing protein</fullName>
    </recommendedName>
</protein>
<keyword evidence="2" id="KW-0812">Transmembrane</keyword>
<reference evidence="4" key="1">
    <citation type="journal article" date="2020" name="Stud. Mycol.">
        <title>101 Dothideomycetes genomes: a test case for predicting lifestyles and emergence of pathogens.</title>
        <authorList>
            <person name="Haridas S."/>
            <person name="Albert R."/>
            <person name="Binder M."/>
            <person name="Bloem J."/>
            <person name="Labutti K."/>
            <person name="Salamov A."/>
            <person name="Andreopoulos B."/>
            <person name="Baker S."/>
            <person name="Barry K."/>
            <person name="Bills G."/>
            <person name="Bluhm B."/>
            <person name="Cannon C."/>
            <person name="Castanera R."/>
            <person name="Culley D."/>
            <person name="Daum C."/>
            <person name="Ezra D."/>
            <person name="Gonzalez J."/>
            <person name="Henrissat B."/>
            <person name="Kuo A."/>
            <person name="Liang C."/>
            <person name="Lipzen A."/>
            <person name="Lutzoni F."/>
            <person name="Magnuson J."/>
            <person name="Mondo S."/>
            <person name="Nolan M."/>
            <person name="Ohm R."/>
            <person name="Pangilinan J."/>
            <person name="Park H.-J."/>
            <person name="Ramirez L."/>
            <person name="Alfaro M."/>
            <person name="Sun H."/>
            <person name="Tritt A."/>
            <person name="Yoshinaga Y."/>
            <person name="Zwiers L.-H."/>
            <person name="Turgeon B."/>
            <person name="Goodwin S."/>
            <person name="Spatafora J."/>
            <person name="Crous P."/>
            <person name="Grigoriev I."/>
        </authorList>
    </citation>
    <scope>NUCLEOTIDE SEQUENCE</scope>
    <source>
        <strain evidence="4">CBS 101060</strain>
    </source>
</reference>
<evidence type="ECO:0000256" key="1">
    <source>
        <dbReference type="ARBA" id="ARBA00023242"/>
    </source>
</evidence>
<dbReference type="InterPro" id="IPR053157">
    <property type="entry name" value="Sterol_Uptake_Regulator"/>
</dbReference>
<dbReference type="AlphaFoldDB" id="A0A9P4SCW0"/>
<dbReference type="PROSITE" id="PS50048">
    <property type="entry name" value="ZN2_CY6_FUNGAL_2"/>
    <property type="match status" value="1"/>
</dbReference>
<dbReference type="Pfam" id="PF00172">
    <property type="entry name" value="Zn_clus"/>
    <property type="match status" value="1"/>
</dbReference>
<evidence type="ECO:0000313" key="4">
    <source>
        <dbReference type="EMBL" id="KAF2839450.1"/>
    </source>
</evidence>
<keyword evidence="5" id="KW-1185">Reference proteome</keyword>
<dbReference type="PANTHER" id="PTHR47784:SF5">
    <property type="entry name" value="STEROL UPTAKE CONTROL PROTEIN 2"/>
    <property type="match status" value="1"/>
</dbReference>
<feature type="non-terminal residue" evidence="4">
    <location>
        <position position="352"/>
    </location>
</feature>
<organism evidence="4 5">
    <name type="scientific">Patellaria atrata CBS 101060</name>
    <dbReference type="NCBI Taxonomy" id="1346257"/>
    <lineage>
        <taxon>Eukaryota</taxon>
        <taxon>Fungi</taxon>
        <taxon>Dikarya</taxon>
        <taxon>Ascomycota</taxon>
        <taxon>Pezizomycotina</taxon>
        <taxon>Dothideomycetes</taxon>
        <taxon>Dothideomycetes incertae sedis</taxon>
        <taxon>Patellariales</taxon>
        <taxon>Patellariaceae</taxon>
        <taxon>Patellaria</taxon>
    </lineage>
</organism>
<dbReference type="CDD" id="cd00067">
    <property type="entry name" value="GAL4"/>
    <property type="match status" value="1"/>
</dbReference>
<dbReference type="OrthoDB" id="4937900at2759"/>
<keyword evidence="1" id="KW-0539">Nucleus</keyword>
<evidence type="ECO:0000313" key="5">
    <source>
        <dbReference type="Proteomes" id="UP000799429"/>
    </source>
</evidence>
<feature type="transmembrane region" description="Helical" evidence="2">
    <location>
        <begin position="196"/>
        <end position="214"/>
    </location>
</feature>
<dbReference type="EMBL" id="MU006095">
    <property type="protein sequence ID" value="KAF2839450.1"/>
    <property type="molecule type" value="Genomic_DNA"/>
</dbReference>
<sequence length="352" mass="39160">MPSRRSHKNSHHGCSQCKASRVKCDEHTPQCLRCQRRNQPCSYQNLWTSYKPSNSDELISEEPSNELVFLNTASSTVKLDSKFGNDAMLMWDKAIRQHITGHGFLYHSVSALSALHLAIVYEQDRRQHLAKALEHQNAGIALFRPGLNNFSKDNAEALMTFAGITVIYTFALPLAAATPHTPIFVDPLKELRHVISLFRGLVAIFRLSIALNLAGNLSSGIRRVTQIAPSFEVDDPAAEASLDLLAPSIEHLQDPAARAMYLHTVEALRKILKRAAGMPNTASVILPWPGMVHPGYVAALEAEEPIAVVILAHWAACLHGLKGVWWTQKWGKATVRACGTLLGRNWRRFLEW</sequence>
<keyword evidence="2" id="KW-1133">Transmembrane helix</keyword>
<dbReference type="Proteomes" id="UP000799429">
    <property type="component" value="Unassembled WGS sequence"/>
</dbReference>
<evidence type="ECO:0000259" key="3">
    <source>
        <dbReference type="PROSITE" id="PS50048"/>
    </source>
</evidence>
<feature type="domain" description="Zn(2)-C6 fungal-type" evidence="3">
    <location>
        <begin position="13"/>
        <end position="43"/>
    </location>
</feature>
<dbReference type="Gene3D" id="4.10.240.10">
    <property type="entry name" value="Zn(2)-C6 fungal-type DNA-binding domain"/>
    <property type="match status" value="1"/>
</dbReference>
<dbReference type="GO" id="GO:0001228">
    <property type="term" value="F:DNA-binding transcription activator activity, RNA polymerase II-specific"/>
    <property type="evidence" value="ECO:0007669"/>
    <property type="project" value="TreeGrafter"/>
</dbReference>
<comment type="caution">
    <text evidence="4">The sequence shown here is derived from an EMBL/GenBank/DDBJ whole genome shotgun (WGS) entry which is preliminary data.</text>
</comment>
<keyword evidence="2" id="KW-0472">Membrane</keyword>
<gene>
    <name evidence="4" type="ORF">M501DRAFT_954919</name>
</gene>
<evidence type="ECO:0000256" key="2">
    <source>
        <dbReference type="SAM" id="Phobius"/>
    </source>
</evidence>
<dbReference type="GO" id="GO:0008270">
    <property type="term" value="F:zinc ion binding"/>
    <property type="evidence" value="ECO:0007669"/>
    <property type="project" value="InterPro"/>
</dbReference>